<dbReference type="Gene3D" id="3.90.228.10">
    <property type="match status" value="1"/>
</dbReference>
<keyword evidence="1" id="KW-0520">NAD</keyword>
<keyword evidence="1" id="KW-0808">Transferase</keyword>
<dbReference type="Proteomes" id="UP000785679">
    <property type="component" value="Unassembled WGS sequence"/>
</dbReference>
<dbReference type="EC" id="2.4.2.-" evidence="1"/>
<evidence type="ECO:0000313" key="4">
    <source>
        <dbReference type="Proteomes" id="UP000785679"/>
    </source>
</evidence>
<reference evidence="3" key="1">
    <citation type="submission" date="2019-06" db="EMBL/GenBank/DDBJ databases">
        <authorList>
            <person name="Zheng W."/>
        </authorList>
    </citation>
    <scope>NUCLEOTIDE SEQUENCE</scope>
    <source>
        <strain evidence="3">QDHG01</strain>
    </source>
</reference>
<sequence>MKPVSKTATLLKLQVIGFNCKNAKRHILKTLIAHSSQLDKYPSYWENVDNLKKQKIIVKEVFIGTEEFNKIATQFKSTLPKAVVLKVERIQNINLWRQFQLESDRIKEKLGGNPDSVNIRYAYHGTGNTPPQTIYMSEDGFNVNYCSDGSLWGKANYFAVKSEYSHSYRHKTSKGTFQMFYARVILGRAKLLGQDKSLREPPMVEGSSNVRYDSVQGFASGSDIFMVYSNKKAYPEYLLTYKSD</sequence>
<organism evidence="3 4">
    <name type="scientific">Halteria grandinella</name>
    <dbReference type="NCBI Taxonomy" id="5974"/>
    <lineage>
        <taxon>Eukaryota</taxon>
        <taxon>Sar</taxon>
        <taxon>Alveolata</taxon>
        <taxon>Ciliophora</taxon>
        <taxon>Intramacronucleata</taxon>
        <taxon>Spirotrichea</taxon>
        <taxon>Stichotrichia</taxon>
        <taxon>Sporadotrichida</taxon>
        <taxon>Halteriidae</taxon>
        <taxon>Halteria</taxon>
    </lineage>
</organism>
<evidence type="ECO:0000256" key="1">
    <source>
        <dbReference type="RuleBase" id="RU362114"/>
    </source>
</evidence>
<protein>
    <recommendedName>
        <fullName evidence="1">Poly [ADP-ribose] polymerase</fullName>
        <shortName evidence="1">PARP</shortName>
        <ecNumber evidence="1">2.4.2.-</ecNumber>
    </recommendedName>
</protein>
<dbReference type="InterPro" id="IPR012317">
    <property type="entry name" value="Poly(ADP-ribose)pol_cat_dom"/>
</dbReference>
<dbReference type="EMBL" id="RRYP01001427">
    <property type="protein sequence ID" value="TNV85958.1"/>
    <property type="molecule type" value="Genomic_DNA"/>
</dbReference>
<gene>
    <name evidence="3" type="ORF">FGO68_gene824</name>
</gene>
<evidence type="ECO:0000259" key="2">
    <source>
        <dbReference type="PROSITE" id="PS51059"/>
    </source>
</evidence>
<dbReference type="Pfam" id="PF00644">
    <property type="entry name" value="PARP"/>
    <property type="match status" value="1"/>
</dbReference>
<keyword evidence="1" id="KW-0328">Glycosyltransferase</keyword>
<dbReference type="GO" id="GO:1990404">
    <property type="term" value="F:NAD+-protein mono-ADP-ribosyltransferase activity"/>
    <property type="evidence" value="ECO:0007669"/>
    <property type="project" value="TreeGrafter"/>
</dbReference>
<dbReference type="InterPro" id="IPR051712">
    <property type="entry name" value="ARTD-AVP"/>
</dbReference>
<comment type="caution">
    <text evidence="3">The sequence shown here is derived from an EMBL/GenBank/DDBJ whole genome shotgun (WGS) entry which is preliminary data.</text>
</comment>
<keyword evidence="4" id="KW-1185">Reference proteome</keyword>
<dbReference type="OrthoDB" id="302958at2759"/>
<dbReference type="SUPFAM" id="SSF56399">
    <property type="entry name" value="ADP-ribosylation"/>
    <property type="match status" value="1"/>
</dbReference>
<dbReference type="PANTHER" id="PTHR45740:SF2">
    <property type="entry name" value="POLY [ADP-RIBOSE] POLYMERASE"/>
    <property type="match status" value="1"/>
</dbReference>
<accession>A0A8J8P291</accession>
<evidence type="ECO:0000313" key="3">
    <source>
        <dbReference type="EMBL" id="TNV85958.1"/>
    </source>
</evidence>
<dbReference type="GO" id="GO:0005634">
    <property type="term" value="C:nucleus"/>
    <property type="evidence" value="ECO:0007669"/>
    <property type="project" value="TreeGrafter"/>
</dbReference>
<dbReference type="GO" id="GO:0003950">
    <property type="term" value="F:NAD+ poly-ADP-ribosyltransferase activity"/>
    <property type="evidence" value="ECO:0007669"/>
    <property type="project" value="UniProtKB-UniRule"/>
</dbReference>
<dbReference type="AlphaFoldDB" id="A0A8J8P291"/>
<dbReference type="PANTHER" id="PTHR45740">
    <property type="entry name" value="POLY [ADP-RIBOSE] POLYMERASE"/>
    <property type="match status" value="1"/>
</dbReference>
<feature type="domain" description="PARP catalytic" evidence="2">
    <location>
        <begin position="42"/>
        <end position="244"/>
    </location>
</feature>
<name>A0A8J8P291_HALGN</name>
<proteinExistence type="predicted"/>
<dbReference type="PROSITE" id="PS51059">
    <property type="entry name" value="PARP_CATALYTIC"/>
    <property type="match status" value="1"/>
</dbReference>